<dbReference type="AlphaFoldDB" id="A0A914BQK7"/>
<dbReference type="InterPro" id="IPR004000">
    <property type="entry name" value="Actin"/>
</dbReference>
<dbReference type="Gene3D" id="3.90.640.10">
    <property type="entry name" value="Actin, Chain A, domain 4"/>
    <property type="match status" value="1"/>
</dbReference>
<evidence type="ECO:0000256" key="1">
    <source>
        <dbReference type="RuleBase" id="RU000487"/>
    </source>
</evidence>
<dbReference type="FunFam" id="3.30.420.40:FF:000058">
    <property type="entry name" value="Putative actin-related protein 5"/>
    <property type="match status" value="1"/>
</dbReference>
<comment type="similarity">
    <text evidence="1">Belongs to the actin family.</text>
</comment>
<organism evidence="2 3">
    <name type="scientific">Patiria miniata</name>
    <name type="common">Bat star</name>
    <name type="synonym">Asterina miniata</name>
    <dbReference type="NCBI Taxonomy" id="46514"/>
    <lineage>
        <taxon>Eukaryota</taxon>
        <taxon>Metazoa</taxon>
        <taxon>Echinodermata</taxon>
        <taxon>Eleutherozoa</taxon>
        <taxon>Asterozoa</taxon>
        <taxon>Asteroidea</taxon>
        <taxon>Valvatacea</taxon>
        <taxon>Valvatida</taxon>
        <taxon>Asterinidae</taxon>
        <taxon>Patiria</taxon>
    </lineage>
</organism>
<dbReference type="OMA" id="MTARDGH"/>
<dbReference type="Proteomes" id="UP000887568">
    <property type="component" value="Unplaced"/>
</dbReference>
<evidence type="ECO:0000313" key="3">
    <source>
        <dbReference type="Proteomes" id="UP000887568"/>
    </source>
</evidence>
<evidence type="ECO:0000313" key="2">
    <source>
        <dbReference type="EnsemblMetazoa" id="XP_038078245.1"/>
    </source>
</evidence>
<sequence length="360" mass="40222">MNGARASPVVLDCGTLNCKAGFAEISKRAPDFVFQTCEPFQSSDAGEAPSPIQNGHIEDWDSMEVLWDHIFKEKMKIDPSEHSVLLSEPDGNLSESRKKSLQVFFERFKVPALHLANQGMLSLYSIGQASGLVIQSGHGFTNVMTARDGHRPTFGRVPLMYAGRKMTEYTQEVIAASLREQYSLDIKTVDFELAEKFKEEHGYVRMQGEGKPSRNMVALDIRGKTYSVDAGEIGAKIGEALFDPSVLGLSCFGLAKAVMESIELSDDEDWMDEVYLKNILLAGGNTMFKGLQERLSTEVDKMKFQPFMTVNVKAPPHRAFSNWVGGSVIASLPTFDPCWITKQEYEEYGPDIFRRKCLPY</sequence>
<dbReference type="SMART" id="SM00268">
    <property type="entry name" value="ACTIN"/>
    <property type="match status" value="1"/>
</dbReference>
<dbReference type="PRINTS" id="PR00190">
    <property type="entry name" value="ACTIN"/>
</dbReference>
<dbReference type="OrthoDB" id="10022312at2759"/>
<dbReference type="InterPro" id="IPR004001">
    <property type="entry name" value="Actin_CS"/>
</dbReference>
<name>A0A914BQK7_PATMI</name>
<proteinExistence type="inferred from homology"/>
<dbReference type="Pfam" id="PF00022">
    <property type="entry name" value="Actin"/>
    <property type="match status" value="1"/>
</dbReference>
<keyword evidence="3" id="KW-1185">Reference proteome</keyword>
<dbReference type="PROSITE" id="PS00432">
    <property type="entry name" value="ACTINS_2"/>
    <property type="match status" value="1"/>
</dbReference>
<evidence type="ECO:0008006" key="4">
    <source>
        <dbReference type="Google" id="ProtNLM"/>
    </source>
</evidence>
<dbReference type="EnsemblMetazoa" id="XM_038222317.1">
    <property type="protein sequence ID" value="XP_038078245.1"/>
    <property type="gene ID" value="LOC119745746"/>
</dbReference>
<dbReference type="SUPFAM" id="SSF53067">
    <property type="entry name" value="Actin-like ATPase domain"/>
    <property type="match status" value="2"/>
</dbReference>
<accession>A0A914BQK7</accession>
<dbReference type="PANTHER" id="PTHR11937">
    <property type="entry name" value="ACTIN"/>
    <property type="match status" value="1"/>
</dbReference>
<reference evidence="2" key="1">
    <citation type="submission" date="2022-11" db="UniProtKB">
        <authorList>
            <consortium name="EnsemblMetazoa"/>
        </authorList>
    </citation>
    <scope>IDENTIFICATION</scope>
</reference>
<dbReference type="RefSeq" id="XP_038078245.1">
    <property type="nucleotide sequence ID" value="XM_038222317.1"/>
</dbReference>
<dbReference type="Gene3D" id="3.30.420.40">
    <property type="match status" value="2"/>
</dbReference>
<dbReference type="GeneID" id="119745746"/>
<dbReference type="InterPro" id="IPR043129">
    <property type="entry name" value="ATPase_NBD"/>
</dbReference>
<protein>
    <recommendedName>
        <fullName evidence="4">Actin</fullName>
    </recommendedName>
</protein>